<dbReference type="InterPro" id="IPR027413">
    <property type="entry name" value="GROEL-like_equatorial_sf"/>
</dbReference>
<dbReference type="Gene3D" id="1.10.560.10">
    <property type="entry name" value="GroEL-like equatorial domain"/>
    <property type="match status" value="1"/>
</dbReference>
<dbReference type="Pfam" id="PF00118">
    <property type="entry name" value="Cpn60_TCP1"/>
    <property type="match status" value="1"/>
</dbReference>
<evidence type="ECO:0000313" key="2">
    <source>
        <dbReference type="Proteomes" id="UP001217089"/>
    </source>
</evidence>
<dbReference type="InterPro" id="IPR027410">
    <property type="entry name" value="TCP-1-like_intermed_sf"/>
</dbReference>
<dbReference type="PANTHER" id="PTHR46787">
    <property type="entry name" value="SYNDROMES PUTATIVE CHAPERONIN-RELATED"/>
    <property type="match status" value="1"/>
</dbReference>
<dbReference type="Gene3D" id="3.30.260.10">
    <property type="entry name" value="TCP-1-like chaperonin intermediate domain"/>
    <property type="match status" value="1"/>
</dbReference>
<name>A0ABQ9ESB4_TEGGR</name>
<organism evidence="1 2">
    <name type="scientific">Tegillarca granosa</name>
    <name type="common">Malaysian cockle</name>
    <name type="synonym">Anadara granosa</name>
    <dbReference type="NCBI Taxonomy" id="220873"/>
    <lineage>
        <taxon>Eukaryota</taxon>
        <taxon>Metazoa</taxon>
        <taxon>Spiralia</taxon>
        <taxon>Lophotrochozoa</taxon>
        <taxon>Mollusca</taxon>
        <taxon>Bivalvia</taxon>
        <taxon>Autobranchia</taxon>
        <taxon>Pteriomorphia</taxon>
        <taxon>Arcoida</taxon>
        <taxon>Arcoidea</taxon>
        <taxon>Arcidae</taxon>
        <taxon>Tegillarca</taxon>
    </lineage>
</organism>
<dbReference type="Proteomes" id="UP001217089">
    <property type="component" value="Unassembled WGS sequence"/>
</dbReference>
<dbReference type="InterPro" id="IPR028790">
    <property type="entry name" value="MKKS"/>
</dbReference>
<keyword evidence="2" id="KW-1185">Reference proteome</keyword>
<reference evidence="1 2" key="1">
    <citation type="submission" date="2022-12" db="EMBL/GenBank/DDBJ databases">
        <title>Chromosome-level genome of Tegillarca granosa.</title>
        <authorList>
            <person name="Kim J."/>
        </authorList>
    </citation>
    <scope>NUCLEOTIDE SEQUENCE [LARGE SCALE GENOMIC DNA]</scope>
    <source>
        <strain evidence="1">Teg-2019</strain>
        <tissue evidence="1">Adductor muscle</tissue>
    </source>
</reference>
<dbReference type="EMBL" id="JARBDR010000657">
    <property type="protein sequence ID" value="KAJ8308092.1"/>
    <property type="molecule type" value="Genomic_DNA"/>
</dbReference>
<dbReference type="InterPro" id="IPR002423">
    <property type="entry name" value="Cpn60/GroEL/TCP-1"/>
</dbReference>
<sequence>METKSRQEKKQDSTLSRHTLEDKSTINTLEILKQVLTSSRGPNGNIKMVQNVAGGHLTLSSRSGRLFEAMSFSGPVTKLVVTAIQGHLQHFQDGGNFAALLSLNLIIQSIKSGLNRKLIIEMVEEFLAMSLNYFNSGKCHVKCKVKISDLNHMSLVIKSMLTSKPSCCLYGDDLELISRLVIETFLNCLPSDNISNIYSDCLHILCFDSQPVSASASHKGLLIEFPELPSNHSHEIGLKKVEFNGKFGIKCIIVTVSMSGDTEALLDVHCEVDIASRVENVVIFRLKDFCRIIAQDGIGILFCQKVVHPELKQYCRDEGVKVVDRLGLQLVNKVLDVTEPM</sequence>
<protein>
    <submittedName>
        <fullName evidence="1">Uncharacterized protein</fullName>
    </submittedName>
</protein>
<gene>
    <name evidence="1" type="ORF">KUTeg_012966</name>
</gene>
<dbReference type="PANTHER" id="PTHR46787:SF1">
    <property type="entry name" value="MOLECULAR CHAPERONE MKKS"/>
    <property type="match status" value="1"/>
</dbReference>
<accession>A0ABQ9ESB4</accession>
<dbReference type="SUPFAM" id="SSF48592">
    <property type="entry name" value="GroEL equatorial domain-like"/>
    <property type="match status" value="1"/>
</dbReference>
<comment type="caution">
    <text evidence="1">The sequence shown here is derived from an EMBL/GenBank/DDBJ whole genome shotgun (WGS) entry which is preliminary data.</text>
</comment>
<dbReference type="SUPFAM" id="SSF52029">
    <property type="entry name" value="GroEL apical domain-like"/>
    <property type="match status" value="1"/>
</dbReference>
<dbReference type="InterPro" id="IPR027409">
    <property type="entry name" value="GroEL-like_apical_dom_sf"/>
</dbReference>
<evidence type="ECO:0000313" key="1">
    <source>
        <dbReference type="EMBL" id="KAJ8308092.1"/>
    </source>
</evidence>
<proteinExistence type="predicted"/>
<dbReference type="Gene3D" id="3.50.7.10">
    <property type="entry name" value="GroEL"/>
    <property type="match status" value="1"/>
</dbReference>